<evidence type="ECO:0000259" key="9">
    <source>
        <dbReference type="Pfam" id="PF00482"/>
    </source>
</evidence>
<accession>A0A2H0UQY6</accession>
<dbReference type="GO" id="GO:0005886">
    <property type="term" value="C:plasma membrane"/>
    <property type="evidence" value="ECO:0007669"/>
    <property type="project" value="UniProtKB-SubCell"/>
</dbReference>
<keyword evidence="5 8" id="KW-0812">Transmembrane</keyword>
<dbReference type="InterPro" id="IPR042094">
    <property type="entry name" value="T2SS_GspF_sf"/>
</dbReference>
<evidence type="ECO:0000256" key="6">
    <source>
        <dbReference type="ARBA" id="ARBA00022989"/>
    </source>
</evidence>
<evidence type="ECO:0000313" key="10">
    <source>
        <dbReference type="EMBL" id="PIR88839.1"/>
    </source>
</evidence>
<dbReference type="Proteomes" id="UP000229615">
    <property type="component" value="Unassembled WGS sequence"/>
</dbReference>
<feature type="domain" description="Type II secretion system protein GspF" evidence="9">
    <location>
        <begin position="272"/>
        <end position="395"/>
    </location>
</feature>
<organism evidence="10 11">
    <name type="scientific">Candidatus Harrisonbacteria bacterium CG10_big_fil_rev_8_21_14_0_10_44_23</name>
    <dbReference type="NCBI Taxonomy" id="1974585"/>
    <lineage>
        <taxon>Bacteria</taxon>
        <taxon>Candidatus Harrisoniibacteriota</taxon>
    </lineage>
</organism>
<feature type="domain" description="Type II secretion system protein GspF" evidence="9">
    <location>
        <begin position="69"/>
        <end position="192"/>
    </location>
</feature>
<dbReference type="FunFam" id="1.20.81.30:FF:000001">
    <property type="entry name" value="Type II secretion system protein F"/>
    <property type="match status" value="2"/>
</dbReference>
<dbReference type="AlphaFoldDB" id="A0A2H0UQY6"/>
<dbReference type="PANTHER" id="PTHR30012">
    <property type="entry name" value="GENERAL SECRETION PATHWAY PROTEIN"/>
    <property type="match status" value="1"/>
</dbReference>
<keyword evidence="3" id="KW-1003">Cell membrane</keyword>
<comment type="similarity">
    <text evidence="2">Belongs to the GSP F family.</text>
</comment>
<evidence type="ECO:0000256" key="1">
    <source>
        <dbReference type="ARBA" id="ARBA00004429"/>
    </source>
</evidence>
<keyword evidence="4" id="KW-0997">Cell inner membrane</keyword>
<evidence type="ECO:0000256" key="8">
    <source>
        <dbReference type="SAM" id="Phobius"/>
    </source>
</evidence>
<evidence type="ECO:0000313" key="11">
    <source>
        <dbReference type="Proteomes" id="UP000229615"/>
    </source>
</evidence>
<evidence type="ECO:0000256" key="4">
    <source>
        <dbReference type="ARBA" id="ARBA00022519"/>
    </source>
</evidence>
<dbReference type="InterPro" id="IPR018076">
    <property type="entry name" value="T2SS_GspF_dom"/>
</dbReference>
<dbReference type="Pfam" id="PF00482">
    <property type="entry name" value="T2SSF"/>
    <property type="match status" value="2"/>
</dbReference>
<feature type="transmembrane region" description="Helical" evidence="8">
    <location>
        <begin position="169"/>
        <end position="191"/>
    </location>
</feature>
<dbReference type="PANTHER" id="PTHR30012:SF0">
    <property type="entry name" value="TYPE II SECRETION SYSTEM PROTEIN F-RELATED"/>
    <property type="match status" value="1"/>
</dbReference>
<dbReference type="InterPro" id="IPR003004">
    <property type="entry name" value="GspF/PilC"/>
</dbReference>
<comment type="caution">
    <text evidence="10">The sequence shown here is derived from an EMBL/GenBank/DDBJ whole genome shotgun (WGS) entry which is preliminary data.</text>
</comment>
<sequence length="403" mass="44923">MAKFHYSARNKAGEMQVGYVDAPNKGAAFNILNSHELYILSMQEMKGSGIWASLTNFFEKVSRSDVMIFTRQFATMLEAKIPINDALKNLHAQTRSVPLKEAIFQINADVDSGLALSQAFARHSHIFSEFYVNLVRSAEVTGRVEEAMGFLSDYLEKELTLLAKVRNALIYPAFIISLFFVVAAIMIGFVFPQLQPIFEDTEFSVPGITRFLLTMGNFVADWWFLIVAAIIAIAFMAWEYFKSDEGRALFDDLGLRMPLIGALLKKVYVTRFAESVSVLIKGGIPAAQAIEISSHSIGSPLYAEALHRVAESVRAGELLSVSLTRQRNYFPPMISQMAAIGEKTGKLEEMFDRVSHFYNREIDATVSNLVELIQPALMVVLGVMVGLLFAAVLIPIYNLVQSF</sequence>
<dbReference type="PRINTS" id="PR00812">
    <property type="entry name" value="BCTERIALGSPF"/>
</dbReference>
<feature type="transmembrane region" description="Helical" evidence="8">
    <location>
        <begin position="376"/>
        <end position="397"/>
    </location>
</feature>
<proteinExistence type="inferred from homology"/>
<name>A0A2H0UQY6_9BACT</name>
<protein>
    <recommendedName>
        <fullName evidence="9">Type II secretion system protein GspF domain-containing protein</fullName>
    </recommendedName>
</protein>
<comment type="subcellular location">
    <subcellularLocation>
        <location evidence="1">Cell inner membrane</location>
        <topology evidence="1">Multi-pass membrane protein</topology>
    </subcellularLocation>
</comment>
<evidence type="ECO:0000256" key="7">
    <source>
        <dbReference type="ARBA" id="ARBA00023136"/>
    </source>
</evidence>
<evidence type="ECO:0000256" key="5">
    <source>
        <dbReference type="ARBA" id="ARBA00022692"/>
    </source>
</evidence>
<evidence type="ECO:0000256" key="2">
    <source>
        <dbReference type="ARBA" id="ARBA00005745"/>
    </source>
</evidence>
<keyword evidence="7 8" id="KW-0472">Membrane</keyword>
<evidence type="ECO:0000256" key="3">
    <source>
        <dbReference type="ARBA" id="ARBA00022475"/>
    </source>
</evidence>
<keyword evidence="6 8" id="KW-1133">Transmembrane helix</keyword>
<gene>
    <name evidence="10" type="ORF">COU09_00220</name>
</gene>
<dbReference type="Gene3D" id="1.20.81.30">
    <property type="entry name" value="Type II secretion system (T2SS), domain F"/>
    <property type="match status" value="2"/>
</dbReference>
<dbReference type="EMBL" id="PFBB01000002">
    <property type="protein sequence ID" value="PIR88839.1"/>
    <property type="molecule type" value="Genomic_DNA"/>
</dbReference>
<feature type="transmembrane region" description="Helical" evidence="8">
    <location>
        <begin position="222"/>
        <end position="241"/>
    </location>
</feature>
<reference evidence="11" key="1">
    <citation type="submission" date="2017-09" db="EMBL/GenBank/DDBJ databases">
        <title>Depth-based differentiation of microbial function through sediment-hosted aquifers and enrichment of novel symbionts in the deep terrestrial subsurface.</title>
        <authorList>
            <person name="Probst A.J."/>
            <person name="Ladd B."/>
            <person name="Jarett J.K."/>
            <person name="Geller-Mcgrath D.E."/>
            <person name="Sieber C.M.K."/>
            <person name="Emerson J.B."/>
            <person name="Anantharaman K."/>
            <person name="Thomas B.C."/>
            <person name="Malmstrom R."/>
            <person name="Stieglmeier M."/>
            <person name="Klingl A."/>
            <person name="Woyke T."/>
            <person name="Ryan C.M."/>
            <person name="Banfield J.F."/>
        </authorList>
    </citation>
    <scope>NUCLEOTIDE SEQUENCE [LARGE SCALE GENOMIC DNA]</scope>
</reference>